<dbReference type="InterPro" id="IPR011664">
    <property type="entry name" value="Abi_system_AbiD/AbiF-like"/>
</dbReference>
<dbReference type="Proteomes" id="UP000717534">
    <property type="component" value="Unassembled WGS sequence"/>
</dbReference>
<accession>A0ABS3AW29</accession>
<evidence type="ECO:0000313" key="1">
    <source>
        <dbReference type="EMBL" id="MBN4069001.1"/>
    </source>
</evidence>
<proteinExistence type="predicted"/>
<evidence type="ECO:0000313" key="2">
    <source>
        <dbReference type="Proteomes" id="UP000717534"/>
    </source>
</evidence>
<protein>
    <submittedName>
        <fullName evidence="1">Abi family protein</fullName>
    </submittedName>
</protein>
<dbReference type="Pfam" id="PF07751">
    <property type="entry name" value="Abi_2"/>
    <property type="match status" value="1"/>
</dbReference>
<organism evidence="1 2">
    <name type="scientific">Desulfotalea psychrophila</name>
    <dbReference type="NCBI Taxonomy" id="84980"/>
    <lineage>
        <taxon>Bacteria</taxon>
        <taxon>Pseudomonadati</taxon>
        <taxon>Thermodesulfobacteriota</taxon>
        <taxon>Desulfobulbia</taxon>
        <taxon>Desulfobulbales</taxon>
        <taxon>Desulfocapsaceae</taxon>
        <taxon>Desulfotalea</taxon>
    </lineage>
</organism>
<reference evidence="1 2" key="1">
    <citation type="submission" date="2021-02" db="EMBL/GenBank/DDBJ databases">
        <title>Activity-based single-cell genomes from oceanic crustal fluid captures similar information to metagenomic and metatranscriptomic surveys with orders of magnitude less sampling.</title>
        <authorList>
            <person name="D'Angelo T.S."/>
            <person name="Orcutt B.N."/>
        </authorList>
    </citation>
    <scope>NUCLEOTIDE SEQUENCE [LARGE SCALE GENOMIC DNA]</scope>
    <source>
        <strain evidence="1">AH-315-G02</strain>
    </source>
</reference>
<name>A0ABS3AW29_9BACT</name>
<dbReference type="EMBL" id="JAFITO010000107">
    <property type="protein sequence ID" value="MBN4069001.1"/>
    <property type="molecule type" value="Genomic_DNA"/>
</dbReference>
<sequence length="86" mass="10063">MPMGTWSRVYENIKKGKTRQRISKFFPFKTNDFAGWLHALTLIRNNCAPHSRFWNSTFPLKLKILQHDHTECKVCNMGTPSVIPRS</sequence>
<gene>
    <name evidence="1" type="ORF">JYU06_05720</name>
</gene>
<keyword evidence="2" id="KW-1185">Reference proteome</keyword>
<comment type="caution">
    <text evidence="1">The sequence shown here is derived from an EMBL/GenBank/DDBJ whole genome shotgun (WGS) entry which is preliminary data.</text>
</comment>